<evidence type="ECO:0000259" key="2">
    <source>
        <dbReference type="Pfam" id="PF07905"/>
    </source>
</evidence>
<dbReference type="Gene3D" id="1.10.10.2840">
    <property type="entry name" value="PucR C-terminal helix-turn-helix domain"/>
    <property type="match status" value="1"/>
</dbReference>
<sequence length="564" mass="63968">MSITMKEVMELNELNTAKVLTAEPRLPNQPVELVSIIEAPVDVFERQNEFVLTTGIGCGSDPALFKGFVQDIIDSKAAALGIATGCYIFDIPPETLRLAEEHQFPMIQIPWNVRFAHITQAILGKLNNWHRIVLERSEEMQRQLLQVFLEGADYSEAVEIIYQRVGRPVVIIDHEGRIKGESSNSSGLVTKWSHHSRSLSGPLTVDPFPIPQYPPKTDAGWFMLKDQSALLVPIRSAHKIQGYLLFSLPDGTSADPSLGKAEEQLLEYAVTSVALWFQREYSIQETEMRLRGDFVWNLATGQRDSWDRVLSQAKALDYELMLPYVCILGLPENFNELAEQKSPDPLFHQHWLQGSILSVEKQLHEAAKALHRKTMITFFQDQFIIYLEVPMNNVKESVDAFLDLAEMKVQRSLPGLVLSWGIGENHAGVKTFHESFQDAQVAINIGRRQKGPGHRHTYASTDIFRILLSLADHPDLQKMTLSTVGVLIDYDQQRGLDLFKTLSVYIRNRGNISKTARDLFLHRQSLHYRLQKIESLTGRSLVDPDDIFLMDLSIKLWNTGISQT</sequence>
<comment type="caution">
    <text evidence="5">The sequence shown here is derived from an EMBL/GenBank/DDBJ whole genome shotgun (WGS) entry which is preliminary data.</text>
</comment>
<keyword evidence="6" id="KW-1185">Reference proteome</keyword>
<dbReference type="RefSeq" id="WP_108026393.1">
    <property type="nucleotide sequence ID" value="NZ_QBKR01000039.1"/>
</dbReference>
<dbReference type="InterPro" id="IPR012914">
    <property type="entry name" value="PucR_dom"/>
</dbReference>
<organism evidence="5 6">
    <name type="scientific">Melghirimyces profundicolus</name>
    <dbReference type="NCBI Taxonomy" id="1242148"/>
    <lineage>
        <taxon>Bacteria</taxon>
        <taxon>Bacillati</taxon>
        <taxon>Bacillota</taxon>
        <taxon>Bacilli</taxon>
        <taxon>Bacillales</taxon>
        <taxon>Thermoactinomycetaceae</taxon>
        <taxon>Melghirimyces</taxon>
    </lineage>
</organism>
<protein>
    <submittedName>
        <fullName evidence="5">Purine catabolism regulator</fullName>
    </submittedName>
</protein>
<dbReference type="SUPFAM" id="SSF46689">
    <property type="entry name" value="Homeodomain-like"/>
    <property type="match status" value="1"/>
</dbReference>
<accession>A0A2T6B169</accession>
<name>A0A2T6B169_9BACL</name>
<dbReference type="Pfam" id="PF13556">
    <property type="entry name" value="HTH_30"/>
    <property type="match status" value="1"/>
</dbReference>
<comment type="similarity">
    <text evidence="1">Belongs to the CdaR family.</text>
</comment>
<dbReference type="InterPro" id="IPR009057">
    <property type="entry name" value="Homeodomain-like_sf"/>
</dbReference>
<feature type="domain" description="CdaR GGDEF-like" evidence="4">
    <location>
        <begin position="305"/>
        <end position="445"/>
    </location>
</feature>
<dbReference type="InterPro" id="IPR025736">
    <property type="entry name" value="PucR_C-HTH_dom"/>
</dbReference>
<dbReference type="EMBL" id="QBKR01000039">
    <property type="protein sequence ID" value="PTX49810.1"/>
    <property type="molecule type" value="Genomic_DNA"/>
</dbReference>
<reference evidence="5 6" key="1">
    <citation type="submission" date="2018-04" db="EMBL/GenBank/DDBJ databases">
        <title>Genomic Encyclopedia of Archaeal and Bacterial Type Strains, Phase II (KMG-II): from individual species to whole genera.</title>
        <authorList>
            <person name="Goeker M."/>
        </authorList>
    </citation>
    <scope>NUCLEOTIDE SEQUENCE [LARGE SCALE GENOMIC DNA]</scope>
    <source>
        <strain evidence="5 6">DSM 45787</strain>
    </source>
</reference>
<dbReference type="Pfam" id="PF07905">
    <property type="entry name" value="PucR"/>
    <property type="match status" value="1"/>
</dbReference>
<dbReference type="Proteomes" id="UP000244240">
    <property type="component" value="Unassembled WGS sequence"/>
</dbReference>
<dbReference type="InterPro" id="IPR041522">
    <property type="entry name" value="CdaR_GGDEF"/>
</dbReference>
<dbReference type="OrthoDB" id="142218at2"/>
<feature type="domain" description="PucR C-terminal helix-turn-helix" evidence="3">
    <location>
        <begin position="498"/>
        <end position="555"/>
    </location>
</feature>
<dbReference type="PANTHER" id="PTHR33744">
    <property type="entry name" value="CARBOHYDRATE DIACID REGULATOR"/>
    <property type="match status" value="1"/>
</dbReference>
<evidence type="ECO:0000313" key="6">
    <source>
        <dbReference type="Proteomes" id="UP000244240"/>
    </source>
</evidence>
<evidence type="ECO:0000259" key="4">
    <source>
        <dbReference type="Pfam" id="PF17853"/>
    </source>
</evidence>
<evidence type="ECO:0000256" key="1">
    <source>
        <dbReference type="ARBA" id="ARBA00006754"/>
    </source>
</evidence>
<proteinExistence type="inferred from homology"/>
<gene>
    <name evidence="5" type="ORF">C8P63_1395</name>
</gene>
<dbReference type="InterPro" id="IPR042070">
    <property type="entry name" value="PucR_C-HTH_sf"/>
</dbReference>
<dbReference type="PANTHER" id="PTHR33744:SF1">
    <property type="entry name" value="DNA-BINDING TRANSCRIPTIONAL ACTIVATOR ADER"/>
    <property type="match status" value="1"/>
</dbReference>
<dbReference type="AlphaFoldDB" id="A0A2T6B169"/>
<feature type="domain" description="Purine catabolism PurC-like" evidence="2">
    <location>
        <begin position="7"/>
        <end position="125"/>
    </location>
</feature>
<dbReference type="Pfam" id="PF17853">
    <property type="entry name" value="GGDEF_2"/>
    <property type="match status" value="1"/>
</dbReference>
<dbReference type="InterPro" id="IPR051448">
    <property type="entry name" value="CdaR-like_regulators"/>
</dbReference>
<evidence type="ECO:0000313" key="5">
    <source>
        <dbReference type="EMBL" id="PTX49810.1"/>
    </source>
</evidence>
<evidence type="ECO:0000259" key="3">
    <source>
        <dbReference type="Pfam" id="PF13556"/>
    </source>
</evidence>